<proteinExistence type="predicted"/>
<evidence type="ECO:0000313" key="1">
    <source>
        <dbReference type="EMBL" id="KYC61554.1"/>
    </source>
</evidence>
<accession>A0A150JXU8</accession>
<dbReference type="AlphaFoldDB" id="A0A150JXU8"/>
<evidence type="ECO:0000313" key="2">
    <source>
        <dbReference type="Proteomes" id="UP000075288"/>
    </source>
</evidence>
<dbReference type="RefSeq" id="WP_013859012.1">
    <property type="nucleotide sequence ID" value="NZ_LQYG01000069.1"/>
</dbReference>
<sequence>MLAPDAFLDRVKGGYPGTAGKRFSKYIERNRREYYENAGGGMMSGPF</sequence>
<name>A0A150JXU8_HEYCO</name>
<reference evidence="1 2" key="1">
    <citation type="submission" date="2016-01" db="EMBL/GenBank/DDBJ databases">
        <title>Genome Sequences of Twelve Sporeforming Bacillus Species Isolated from Foods.</title>
        <authorList>
            <person name="Berendsen E.M."/>
            <person name="Wells-Bennik M.H."/>
            <person name="Krawcyk A.O."/>
            <person name="De Jong A."/>
            <person name="Holsappel S."/>
            <person name="Eijlander R.T."/>
            <person name="Kuipers O.P."/>
        </authorList>
    </citation>
    <scope>NUCLEOTIDE SEQUENCE [LARGE SCALE GENOMIC DNA]</scope>
    <source>
        <strain evidence="1 2">B4098</strain>
    </source>
</reference>
<dbReference type="PATRIC" id="fig|1398.26.peg.287"/>
<dbReference type="EMBL" id="LQYG01000069">
    <property type="protein sequence ID" value="KYC61554.1"/>
    <property type="molecule type" value="Genomic_DNA"/>
</dbReference>
<protein>
    <submittedName>
        <fullName evidence="1">Uncharacterized protein</fullName>
    </submittedName>
</protein>
<gene>
    <name evidence="1" type="ORF">B4098_2109</name>
</gene>
<organism evidence="1 2">
    <name type="scientific">Heyndrickxia coagulans</name>
    <name type="common">Weizmannia coagulans</name>
    <dbReference type="NCBI Taxonomy" id="1398"/>
    <lineage>
        <taxon>Bacteria</taxon>
        <taxon>Bacillati</taxon>
        <taxon>Bacillota</taxon>
        <taxon>Bacilli</taxon>
        <taxon>Bacillales</taxon>
        <taxon>Bacillaceae</taxon>
        <taxon>Heyndrickxia</taxon>
    </lineage>
</organism>
<comment type="caution">
    <text evidence="1">The sequence shown here is derived from an EMBL/GenBank/DDBJ whole genome shotgun (WGS) entry which is preliminary data.</text>
</comment>
<dbReference type="Proteomes" id="UP000075288">
    <property type="component" value="Unassembled WGS sequence"/>
</dbReference>